<dbReference type="Gene3D" id="2.40.160.210">
    <property type="entry name" value="Acyl-CoA thioesterase, double hotdog domain"/>
    <property type="match status" value="2"/>
</dbReference>
<dbReference type="InterPro" id="IPR042171">
    <property type="entry name" value="Acyl-CoA_hotdog"/>
</dbReference>
<dbReference type="Pfam" id="PF13622">
    <property type="entry name" value="4HBT_3"/>
    <property type="match status" value="1"/>
</dbReference>
<dbReference type="Pfam" id="PF20789">
    <property type="entry name" value="4HBT_3C"/>
    <property type="match status" value="1"/>
</dbReference>
<protein>
    <submittedName>
        <fullName evidence="3">Thioesterase family protein</fullName>
    </submittedName>
</protein>
<dbReference type="OrthoDB" id="2532955at2759"/>
<dbReference type="InterPro" id="IPR052389">
    <property type="entry name" value="Sec_Metab_Biosynth-Assoc"/>
</dbReference>
<reference evidence="3 4" key="1">
    <citation type="journal article" date="2016" name="PLoS Pathog.">
        <title>Biosynthesis of antibiotic leucinostatins in bio-control fungus Purpureocillium lilacinum and their inhibition on phytophthora revealed by genome mining.</title>
        <authorList>
            <person name="Wang G."/>
            <person name="Liu Z."/>
            <person name="Lin R."/>
            <person name="Li E."/>
            <person name="Mao Z."/>
            <person name="Ling J."/>
            <person name="Yang Y."/>
            <person name="Yin W.B."/>
            <person name="Xie B."/>
        </authorList>
    </citation>
    <scope>NUCLEOTIDE SEQUENCE [LARGE SCALE GENOMIC DNA]</scope>
    <source>
        <strain evidence="3">170</strain>
    </source>
</reference>
<keyword evidence="4" id="KW-1185">Reference proteome</keyword>
<dbReference type="InterPro" id="IPR049449">
    <property type="entry name" value="TesB_ACOT8-like_N"/>
</dbReference>
<organism evidence="3 4">
    <name type="scientific">Pochonia chlamydosporia 170</name>
    <dbReference type="NCBI Taxonomy" id="1380566"/>
    <lineage>
        <taxon>Eukaryota</taxon>
        <taxon>Fungi</taxon>
        <taxon>Dikarya</taxon>
        <taxon>Ascomycota</taxon>
        <taxon>Pezizomycotina</taxon>
        <taxon>Sordariomycetes</taxon>
        <taxon>Hypocreomycetidae</taxon>
        <taxon>Hypocreales</taxon>
        <taxon>Clavicipitaceae</taxon>
        <taxon>Pochonia</taxon>
    </lineage>
</organism>
<sequence>MPQDAERRPRATFPQATHVERLDSHTYRINLHSDYCIGAVPNGGYTSSCMLAAANTHLASREQSDTVTAHFEYPNRTSSGPAIVVIDEVKLGRTLSTLHLTLWQGELLNHAPWVNTSASRRTVLAYTTHTNWSNFKGMSVLTGYEVTPAALMPPKPDFNSLKANGSDDAWTQSKWPEAFGPAGSSGNWRFFIPRQGPLTPGVLDMWICLSNGENITQQALPYVVDAFPHDLLAFMIAPEIRALMEAPPAGVVEDAATAEARAEVARKNKERGSMWFPTVLLNLETKGALTQEGAEWLAVKVTGKQIRDGKFDLEVVVRDVDGQMVILAHQVALMVSWERNVGKKGGKNRSAL</sequence>
<evidence type="ECO:0000313" key="3">
    <source>
        <dbReference type="EMBL" id="OAQ66242.1"/>
    </source>
</evidence>
<gene>
    <name evidence="3" type="ORF">VFPPC_07821</name>
</gene>
<dbReference type="Proteomes" id="UP000078397">
    <property type="component" value="Unassembled WGS sequence"/>
</dbReference>
<dbReference type="InterPro" id="IPR029069">
    <property type="entry name" value="HotDog_dom_sf"/>
</dbReference>
<dbReference type="PANTHER" id="PTHR38110">
    <property type="entry name" value="CHROMOSOME 23, WHOLE GENOME SHOTGUN SEQUENCE"/>
    <property type="match status" value="1"/>
</dbReference>
<name>A0A179FKY3_METCM</name>
<dbReference type="KEGG" id="pchm:VFPPC_07821"/>
<dbReference type="STRING" id="1380566.A0A179FKY3"/>
<dbReference type="InterPro" id="IPR049450">
    <property type="entry name" value="ACOT8-like_C"/>
</dbReference>
<feature type="domain" description="Acyl-CoA thioesterase-like C-terminal" evidence="2">
    <location>
        <begin position="182"/>
        <end position="334"/>
    </location>
</feature>
<dbReference type="SUPFAM" id="SSF54637">
    <property type="entry name" value="Thioesterase/thiol ester dehydrase-isomerase"/>
    <property type="match status" value="1"/>
</dbReference>
<evidence type="ECO:0000313" key="4">
    <source>
        <dbReference type="Proteomes" id="UP000078397"/>
    </source>
</evidence>
<comment type="caution">
    <text evidence="3">The sequence shown here is derived from an EMBL/GenBank/DDBJ whole genome shotgun (WGS) entry which is preliminary data.</text>
</comment>
<dbReference type="GeneID" id="28850618"/>
<dbReference type="AlphaFoldDB" id="A0A179FKY3"/>
<proteinExistence type="predicted"/>
<accession>A0A179FKY3</accession>
<dbReference type="EMBL" id="LSBJ02000004">
    <property type="protein sequence ID" value="OAQ66242.1"/>
    <property type="molecule type" value="Genomic_DNA"/>
</dbReference>
<dbReference type="RefSeq" id="XP_018143329.1">
    <property type="nucleotide sequence ID" value="XM_018286624.1"/>
</dbReference>
<feature type="domain" description="Acyl-CoA thioesterase-like N-terminal HotDog" evidence="1">
    <location>
        <begin position="32"/>
        <end position="116"/>
    </location>
</feature>
<dbReference type="PANTHER" id="PTHR38110:SF1">
    <property type="entry name" value="THIOESTERASE DOMAIN-CONTAINING PROTEIN"/>
    <property type="match status" value="1"/>
</dbReference>
<evidence type="ECO:0000259" key="1">
    <source>
        <dbReference type="Pfam" id="PF13622"/>
    </source>
</evidence>
<evidence type="ECO:0000259" key="2">
    <source>
        <dbReference type="Pfam" id="PF20789"/>
    </source>
</evidence>